<evidence type="ECO:0000313" key="2">
    <source>
        <dbReference type="Proteomes" id="UP000813068"/>
    </source>
</evidence>
<protein>
    <submittedName>
        <fullName evidence="1">Uncharacterized protein</fullName>
    </submittedName>
</protein>
<dbReference type="Proteomes" id="UP000813068">
    <property type="component" value="Unassembled WGS sequence"/>
</dbReference>
<reference evidence="1 2" key="1">
    <citation type="submission" date="2021-06" db="EMBL/GenBank/DDBJ databases">
        <title>Differences between aerobic and microaerobic xylene degrading microbial communities.</title>
        <authorList>
            <person name="Banerjee S."/>
            <person name="Tancsics A."/>
        </authorList>
    </citation>
    <scope>NUCLEOTIDE SEQUENCE [LARGE SCALE GENOMIC DNA]</scope>
    <source>
        <strain evidence="1 2">MAP12</strain>
    </source>
</reference>
<name>A0ABS6MR47_9GAMM</name>
<comment type="caution">
    <text evidence="1">The sequence shown here is derived from an EMBL/GenBank/DDBJ whole genome shotgun (WGS) entry which is preliminary data.</text>
</comment>
<evidence type="ECO:0000313" key="1">
    <source>
        <dbReference type="EMBL" id="MBV2131274.1"/>
    </source>
</evidence>
<gene>
    <name evidence="1" type="ORF">KRX52_00500</name>
</gene>
<accession>A0ABS6MR47</accession>
<organism evidence="1 2">
    <name type="scientific">Geopseudomonas aromaticivorans</name>
    <dbReference type="NCBI Taxonomy" id="2849492"/>
    <lineage>
        <taxon>Bacteria</taxon>
        <taxon>Pseudomonadati</taxon>
        <taxon>Pseudomonadota</taxon>
        <taxon>Gammaproteobacteria</taxon>
        <taxon>Pseudomonadales</taxon>
        <taxon>Pseudomonadaceae</taxon>
        <taxon>Geopseudomonas</taxon>
    </lineage>
</organism>
<sequence length="154" mass="17157">MSRAVAEVAEVPVVGSKIPSARNITGARSALSGRWLLVLANLKLAVELMFISGGCMTRGDLKWRVNLELLTCHLSSKIWRQWFVRLRATARLARRRRVYCGAACRWGPMFAARHCCRRTAGLLPLAIRAAAGGGITWQPKWLALTTSCREILRQ</sequence>
<proteinExistence type="predicted"/>
<keyword evidence="2" id="KW-1185">Reference proteome</keyword>
<dbReference type="EMBL" id="JAHRGL010000001">
    <property type="protein sequence ID" value="MBV2131274.1"/>
    <property type="molecule type" value="Genomic_DNA"/>
</dbReference>